<gene>
    <name evidence="2" type="ORF">JOC54_000702</name>
</gene>
<evidence type="ECO:0000256" key="1">
    <source>
        <dbReference type="SAM" id="MobiDB-lite"/>
    </source>
</evidence>
<feature type="region of interest" description="Disordered" evidence="1">
    <location>
        <begin position="27"/>
        <end position="102"/>
    </location>
</feature>
<accession>A0ABS2SPL9</accession>
<evidence type="ECO:0000313" key="3">
    <source>
        <dbReference type="Proteomes" id="UP001179280"/>
    </source>
</evidence>
<sequence>MKKESIIVLFSVVALAACSNDEGLLSAEEASGADDTRVDSEQNEAIENTNENDDNKDENEEENESNSVENNDEDESDSNSPSEEETNDNAEGSENEEDQAAEDNVGMTAEEIIENAIAAEAQLDSYSLEWTYHDVAEDGTVQEARDYEIQRYFANADGVDYFYRQLTGVDEEENPLTMYEAQTPEARTVYRDVDEVVVLMEPEDQTVPTVSRYDLQSLLDDDGYVLTYEGVFEIGGYETHHINAVTDENNVEMNFWFDTDTGLQVRQNSFYAGLDGQVSILTNIETGTDFNESEYIVDAPSSVPVQDER</sequence>
<feature type="compositionally biased region" description="Acidic residues" evidence="1">
    <location>
        <begin position="50"/>
        <end position="101"/>
    </location>
</feature>
<reference evidence="2" key="1">
    <citation type="submission" date="2021-01" db="EMBL/GenBank/DDBJ databases">
        <title>Genomic Encyclopedia of Type Strains, Phase IV (KMG-IV): sequencing the most valuable type-strain genomes for metagenomic binning, comparative biology and taxonomic classification.</title>
        <authorList>
            <person name="Goeker M."/>
        </authorList>
    </citation>
    <scope>NUCLEOTIDE SEQUENCE</scope>
    <source>
        <strain evidence="2">DSM 21943</strain>
    </source>
</reference>
<comment type="caution">
    <text evidence="2">The sequence shown here is derived from an EMBL/GenBank/DDBJ whole genome shotgun (WGS) entry which is preliminary data.</text>
</comment>
<keyword evidence="3" id="KW-1185">Reference proteome</keyword>
<protein>
    <recommendedName>
        <fullName evidence="4">Outer membrane lipoprotein-sorting protein</fullName>
    </recommendedName>
</protein>
<proteinExistence type="predicted"/>
<evidence type="ECO:0008006" key="4">
    <source>
        <dbReference type="Google" id="ProtNLM"/>
    </source>
</evidence>
<dbReference type="Proteomes" id="UP001179280">
    <property type="component" value="Unassembled WGS sequence"/>
</dbReference>
<dbReference type="RefSeq" id="WP_204464397.1">
    <property type="nucleotide sequence ID" value="NZ_JAFBCV010000001.1"/>
</dbReference>
<dbReference type="PROSITE" id="PS51257">
    <property type="entry name" value="PROKAR_LIPOPROTEIN"/>
    <property type="match status" value="1"/>
</dbReference>
<dbReference type="EMBL" id="JAFBCV010000001">
    <property type="protein sequence ID" value="MBM7837471.1"/>
    <property type="molecule type" value="Genomic_DNA"/>
</dbReference>
<organism evidence="2 3">
    <name type="scientific">Shouchella xiaoxiensis</name>
    <dbReference type="NCBI Taxonomy" id="766895"/>
    <lineage>
        <taxon>Bacteria</taxon>
        <taxon>Bacillati</taxon>
        <taxon>Bacillota</taxon>
        <taxon>Bacilli</taxon>
        <taxon>Bacillales</taxon>
        <taxon>Bacillaceae</taxon>
        <taxon>Shouchella</taxon>
    </lineage>
</organism>
<name>A0ABS2SPL9_9BACI</name>
<evidence type="ECO:0000313" key="2">
    <source>
        <dbReference type="EMBL" id="MBM7837471.1"/>
    </source>
</evidence>